<name>A0ABQ2F1V5_9DEIO</name>
<dbReference type="Pfam" id="PF04255">
    <property type="entry name" value="DUF433"/>
    <property type="match status" value="1"/>
</dbReference>
<reference evidence="2" key="1">
    <citation type="journal article" date="2019" name="Int. J. Syst. Evol. Microbiol.">
        <title>The Global Catalogue of Microorganisms (GCM) 10K type strain sequencing project: providing services to taxonomists for standard genome sequencing and annotation.</title>
        <authorList>
            <consortium name="The Broad Institute Genomics Platform"/>
            <consortium name="The Broad Institute Genome Sequencing Center for Infectious Disease"/>
            <person name="Wu L."/>
            <person name="Ma J."/>
        </authorList>
    </citation>
    <scope>NUCLEOTIDE SEQUENCE [LARGE SCALE GENOMIC DNA]</scope>
    <source>
        <strain evidence="2">JCM 30331</strain>
    </source>
</reference>
<gene>
    <name evidence="1" type="ORF">GCM10008955_36820</name>
</gene>
<protein>
    <recommendedName>
        <fullName evidence="3">DUF433 domain-containing protein</fullName>
    </recommendedName>
</protein>
<proteinExistence type="predicted"/>
<organism evidence="1 2">
    <name type="scientific">Deinococcus malanensis</name>
    <dbReference type="NCBI Taxonomy" id="1706855"/>
    <lineage>
        <taxon>Bacteria</taxon>
        <taxon>Thermotogati</taxon>
        <taxon>Deinococcota</taxon>
        <taxon>Deinococci</taxon>
        <taxon>Deinococcales</taxon>
        <taxon>Deinococcaceae</taxon>
        <taxon>Deinococcus</taxon>
    </lineage>
</organism>
<dbReference type="SUPFAM" id="SSF46689">
    <property type="entry name" value="Homeodomain-like"/>
    <property type="match status" value="1"/>
</dbReference>
<sequence length="93" mass="10443">MAAPDAPVILTLSRLLSQLDLTPTLALMARIELRGAERRPRVRGKGITVPDVLRTARRCCTLEEVLEVRPGLHELDVAACLAYDQKVRELRRE</sequence>
<dbReference type="EMBL" id="BMPP01000020">
    <property type="protein sequence ID" value="GGK39624.1"/>
    <property type="molecule type" value="Genomic_DNA"/>
</dbReference>
<dbReference type="InterPro" id="IPR036388">
    <property type="entry name" value="WH-like_DNA-bd_sf"/>
</dbReference>
<evidence type="ECO:0000313" key="1">
    <source>
        <dbReference type="EMBL" id="GGK39624.1"/>
    </source>
</evidence>
<evidence type="ECO:0008006" key="3">
    <source>
        <dbReference type="Google" id="ProtNLM"/>
    </source>
</evidence>
<comment type="caution">
    <text evidence="1">The sequence shown here is derived from an EMBL/GenBank/DDBJ whole genome shotgun (WGS) entry which is preliminary data.</text>
</comment>
<dbReference type="Gene3D" id="1.10.10.10">
    <property type="entry name" value="Winged helix-like DNA-binding domain superfamily/Winged helix DNA-binding domain"/>
    <property type="match status" value="1"/>
</dbReference>
<dbReference type="InterPro" id="IPR007367">
    <property type="entry name" value="DUF433"/>
</dbReference>
<accession>A0ABQ2F1V5</accession>
<dbReference type="InterPro" id="IPR009057">
    <property type="entry name" value="Homeodomain-like_sf"/>
</dbReference>
<evidence type="ECO:0000313" key="2">
    <source>
        <dbReference type="Proteomes" id="UP000647587"/>
    </source>
</evidence>
<keyword evidence="2" id="KW-1185">Reference proteome</keyword>
<dbReference type="Proteomes" id="UP000647587">
    <property type="component" value="Unassembled WGS sequence"/>
</dbReference>